<feature type="domain" description="CBS" evidence="12">
    <location>
        <begin position="285"/>
        <end position="342"/>
    </location>
</feature>
<name>S8AP83_PENO1</name>
<dbReference type="Pfam" id="PF00571">
    <property type="entry name" value="CBS"/>
    <property type="match status" value="2"/>
</dbReference>
<dbReference type="PhylomeDB" id="S8AP83"/>
<feature type="region of interest" description="Disordered" evidence="11">
    <location>
        <begin position="1"/>
        <end position="103"/>
    </location>
</feature>
<dbReference type="GO" id="GO:0030071">
    <property type="term" value="P:regulation of mitotic metaphase/anaphase transition"/>
    <property type="evidence" value="ECO:0007669"/>
    <property type="project" value="InterPro"/>
</dbReference>
<reference evidence="13 14" key="1">
    <citation type="journal article" date="2013" name="PLoS ONE">
        <title>Genomic and secretomic analyses reveal unique features of the lignocellulolytic enzyme system of Penicillium decumbens.</title>
        <authorList>
            <person name="Liu G."/>
            <person name="Zhang L."/>
            <person name="Wei X."/>
            <person name="Zou G."/>
            <person name="Qin Y."/>
            <person name="Ma L."/>
            <person name="Li J."/>
            <person name="Zheng H."/>
            <person name="Wang S."/>
            <person name="Wang C."/>
            <person name="Xun L."/>
            <person name="Zhao G.-P."/>
            <person name="Zhou Z."/>
            <person name="Qu Y."/>
        </authorList>
    </citation>
    <scope>NUCLEOTIDE SEQUENCE [LARGE SCALE GENOMIC DNA]</scope>
    <source>
        <strain evidence="14">114-2 / CGMCC 5302</strain>
    </source>
</reference>
<protein>
    <recommendedName>
        <fullName evidence="4">Protein SDS23</fullName>
    </recommendedName>
    <alternativeName>
        <fullName evidence="5">Protein sds23</fullName>
    </alternativeName>
</protein>
<feature type="region of interest" description="Disordered" evidence="11">
    <location>
        <begin position="519"/>
        <end position="559"/>
    </location>
</feature>
<proteinExistence type="inferred from homology"/>
<feature type="compositionally biased region" description="Polar residues" evidence="11">
    <location>
        <begin position="51"/>
        <end position="63"/>
    </location>
</feature>
<feature type="domain" description="CBS" evidence="12">
    <location>
        <begin position="209"/>
        <end position="267"/>
    </location>
</feature>
<dbReference type="PROSITE" id="PS51371">
    <property type="entry name" value="CBS"/>
    <property type="match status" value="2"/>
</dbReference>
<comment type="similarity">
    <text evidence="3 9">Belongs to the SDS23 family.</text>
</comment>
<dbReference type="PANTHER" id="PTHR13780">
    <property type="entry name" value="AMP-ACTIVATED PROTEIN KINASE, GAMMA REGULATORY SUBUNIT"/>
    <property type="match status" value="1"/>
</dbReference>
<dbReference type="InterPro" id="IPR000644">
    <property type="entry name" value="CBS_dom"/>
</dbReference>
<comment type="subcellular location">
    <subcellularLocation>
        <location evidence="2 9">Cytoplasm</location>
    </subcellularLocation>
</comment>
<evidence type="ECO:0000256" key="6">
    <source>
        <dbReference type="ARBA" id="ARBA00022490"/>
    </source>
</evidence>
<dbReference type="GO" id="GO:0005737">
    <property type="term" value="C:cytoplasm"/>
    <property type="evidence" value="ECO:0007669"/>
    <property type="project" value="UniProtKB-SubCell"/>
</dbReference>
<evidence type="ECO:0000256" key="11">
    <source>
        <dbReference type="SAM" id="MobiDB-lite"/>
    </source>
</evidence>
<dbReference type="Gene3D" id="3.10.580.10">
    <property type="entry name" value="CBS-domain"/>
    <property type="match status" value="2"/>
</dbReference>
<dbReference type="eggNOG" id="KOG1764">
    <property type="taxonomic scope" value="Eukaryota"/>
</dbReference>
<dbReference type="CDD" id="cd02205">
    <property type="entry name" value="CBS_pair_SF"/>
    <property type="match status" value="2"/>
</dbReference>
<feature type="compositionally biased region" description="Pro residues" evidence="11">
    <location>
        <begin position="452"/>
        <end position="464"/>
    </location>
</feature>
<feature type="compositionally biased region" description="Polar residues" evidence="11">
    <location>
        <begin position="80"/>
        <end position="89"/>
    </location>
</feature>
<keyword evidence="6 9" id="KW-0963">Cytoplasm</keyword>
<sequence length="559" mass="59540">MADSQPTQEGLDAALKGSAELDNGSSMASSRSSTDSRSSRNHSQLRVSHIPATNHQHRQSLSETLRGPPSSPRSRRQPSLTQSAIQSLIDNPPPPKNADPAFTGRDWREISIGELVSPGDLQFVELDTGIEEATNILIDSGAPVLLIRETAEKNSAVATFDYSDLNTYLLLAAGLTAPGEWNRTSFEELARKARDGQKIPLKDVKALGMEKEPLVTLPASSNVLRAIEVFGGGIHRVVVTKESDDEEVVGIFSQFRLVKFLWENGRSFPAIEELYPQALHALRLGSHNVISINGDKPLSEALQLMDTEGISSLVVVDNHWNVIGNISTTDVKLLTRSSSLPLLQNTCTHFISVILSTRGLIEGKDSFPVFHVHPTSTLAHTVAKLVATRSHRLWVTDPASPSSSGPPTPSHSTTHIPLSASFSSATPGTHGAPSLSLSPPAPAASSNLSSQPPAPVTPHLPTPSQPTSHAAPFPSVSSSGTVQPVAPSIPASALPGARLSGRLVGVVSLTDILNLHARASGLNPADPDESRRRRRSSSSSVSVRRSSEMGREMFSRGGV</sequence>
<dbReference type="PIRSF" id="PIRSF018148">
    <property type="entry name" value="UCP018148_CBS_YBR214w"/>
    <property type="match status" value="1"/>
</dbReference>
<dbReference type="InterPro" id="IPR050511">
    <property type="entry name" value="AMPK_gamma/SDS23_families"/>
</dbReference>
<dbReference type="GO" id="GO:0004865">
    <property type="term" value="F:protein serine/threonine phosphatase inhibitor activity"/>
    <property type="evidence" value="ECO:0007669"/>
    <property type="project" value="TreeGrafter"/>
</dbReference>
<feature type="compositionally biased region" description="Low complexity" evidence="11">
    <location>
        <begin position="432"/>
        <end position="451"/>
    </location>
</feature>
<feature type="compositionally biased region" description="Low complexity" evidence="11">
    <location>
        <begin position="410"/>
        <end position="419"/>
    </location>
</feature>
<dbReference type="HOGENOM" id="CLU_024459_0_0_1"/>
<evidence type="ECO:0000256" key="1">
    <source>
        <dbReference type="ARBA" id="ARBA00002656"/>
    </source>
</evidence>
<evidence type="ECO:0000256" key="7">
    <source>
        <dbReference type="ARBA" id="ARBA00022737"/>
    </source>
</evidence>
<comment type="function">
    <text evidence="1 9">Involved in DNA replication and cell separation.</text>
</comment>
<evidence type="ECO:0000256" key="3">
    <source>
        <dbReference type="ARBA" id="ARBA00006624"/>
    </source>
</evidence>
<gene>
    <name evidence="13" type="ORF">PDE_02672</name>
</gene>
<keyword evidence="8 10" id="KW-0129">CBS domain</keyword>
<dbReference type="GO" id="GO:0042149">
    <property type="term" value="P:cellular response to glucose starvation"/>
    <property type="evidence" value="ECO:0007669"/>
    <property type="project" value="UniProtKB-UniRule"/>
</dbReference>
<feature type="region of interest" description="Disordered" evidence="11">
    <location>
        <begin position="397"/>
        <end position="484"/>
    </location>
</feature>
<dbReference type="SMART" id="SM00116">
    <property type="entry name" value="CBS"/>
    <property type="match status" value="3"/>
</dbReference>
<accession>S8AP83</accession>
<feature type="compositionally biased region" description="Low complexity" evidence="11">
    <location>
        <begin position="25"/>
        <end position="36"/>
    </location>
</feature>
<feature type="compositionally biased region" description="Basic and acidic residues" evidence="11">
    <location>
        <begin position="545"/>
        <end position="559"/>
    </location>
</feature>
<evidence type="ECO:0000256" key="5">
    <source>
        <dbReference type="ARBA" id="ARBA00020584"/>
    </source>
</evidence>
<evidence type="ECO:0000256" key="2">
    <source>
        <dbReference type="ARBA" id="ARBA00004496"/>
    </source>
</evidence>
<dbReference type="AlphaFoldDB" id="S8AP83"/>
<evidence type="ECO:0000256" key="10">
    <source>
        <dbReference type="PROSITE-ProRule" id="PRU00703"/>
    </source>
</evidence>
<evidence type="ECO:0000313" key="14">
    <source>
        <dbReference type="Proteomes" id="UP000019376"/>
    </source>
</evidence>
<dbReference type="OrthoDB" id="449052at2759"/>
<dbReference type="InterPro" id="IPR046342">
    <property type="entry name" value="CBS_dom_sf"/>
</dbReference>
<dbReference type="SUPFAM" id="SSF54631">
    <property type="entry name" value="CBS-domain pair"/>
    <property type="match status" value="2"/>
</dbReference>
<evidence type="ECO:0000256" key="9">
    <source>
        <dbReference type="PIRNR" id="PIRNR018148"/>
    </source>
</evidence>
<dbReference type="Proteomes" id="UP000019376">
    <property type="component" value="Unassembled WGS sequence"/>
</dbReference>
<evidence type="ECO:0000256" key="4">
    <source>
        <dbReference type="ARBA" id="ARBA00014106"/>
    </source>
</evidence>
<evidence type="ECO:0000259" key="12">
    <source>
        <dbReference type="PROSITE" id="PS51371"/>
    </source>
</evidence>
<keyword evidence="14" id="KW-1185">Reference proteome</keyword>
<evidence type="ECO:0000313" key="13">
    <source>
        <dbReference type="EMBL" id="EPS27728.1"/>
    </source>
</evidence>
<evidence type="ECO:0000256" key="8">
    <source>
        <dbReference type="ARBA" id="ARBA00023122"/>
    </source>
</evidence>
<dbReference type="STRING" id="933388.S8AP83"/>
<dbReference type="InterPro" id="IPR016711">
    <property type="entry name" value="Ssd23"/>
</dbReference>
<dbReference type="PANTHER" id="PTHR13780:SF36">
    <property type="entry name" value="CBS DOMAIN-CONTAINING PROTEIN"/>
    <property type="match status" value="1"/>
</dbReference>
<organism evidence="13 14">
    <name type="scientific">Penicillium oxalicum (strain 114-2 / CGMCC 5302)</name>
    <name type="common">Penicillium decumbens</name>
    <dbReference type="NCBI Taxonomy" id="933388"/>
    <lineage>
        <taxon>Eukaryota</taxon>
        <taxon>Fungi</taxon>
        <taxon>Dikarya</taxon>
        <taxon>Ascomycota</taxon>
        <taxon>Pezizomycotina</taxon>
        <taxon>Eurotiomycetes</taxon>
        <taxon>Eurotiomycetidae</taxon>
        <taxon>Eurotiales</taxon>
        <taxon>Aspergillaceae</taxon>
        <taxon>Penicillium</taxon>
    </lineage>
</organism>
<keyword evidence="7" id="KW-0677">Repeat</keyword>
<dbReference type="EMBL" id="KB644410">
    <property type="protein sequence ID" value="EPS27728.1"/>
    <property type="molecule type" value="Genomic_DNA"/>
</dbReference>